<evidence type="ECO:0000259" key="1">
    <source>
        <dbReference type="Pfam" id="PF07969"/>
    </source>
</evidence>
<dbReference type="Gene3D" id="2.30.40.10">
    <property type="entry name" value="Urease, subunit C, domain 1"/>
    <property type="match status" value="1"/>
</dbReference>
<gene>
    <name evidence="2" type="ORF">METZ01_LOCUS103343</name>
</gene>
<dbReference type="SUPFAM" id="SSF51338">
    <property type="entry name" value="Composite domain of metallo-dependent hydrolases"/>
    <property type="match status" value="1"/>
</dbReference>
<dbReference type="PANTHER" id="PTHR22642">
    <property type="entry name" value="IMIDAZOLONEPROPIONASE"/>
    <property type="match status" value="1"/>
</dbReference>
<dbReference type="PROSITE" id="PS51257">
    <property type="entry name" value="PROKAR_LIPOPROTEIN"/>
    <property type="match status" value="1"/>
</dbReference>
<dbReference type="GO" id="GO:0016810">
    <property type="term" value="F:hydrolase activity, acting on carbon-nitrogen (but not peptide) bonds"/>
    <property type="evidence" value="ECO:0007669"/>
    <property type="project" value="InterPro"/>
</dbReference>
<dbReference type="Pfam" id="PF07969">
    <property type="entry name" value="Amidohydro_3"/>
    <property type="match status" value="1"/>
</dbReference>
<dbReference type="EMBL" id="UINC01011438">
    <property type="protein sequence ID" value="SVA50489.1"/>
    <property type="molecule type" value="Genomic_DNA"/>
</dbReference>
<reference evidence="2" key="1">
    <citation type="submission" date="2018-05" db="EMBL/GenBank/DDBJ databases">
        <authorList>
            <person name="Lanie J.A."/>
            <person name="Ng W.-L."/>
            <person name="Kazmierczak K.M."/>
            <person name="Andrzejewski T.M."/>
            <person name="Davidsen T.M."/>
            <person name="Wayne K.J."/>
            <person name="Tettelin H."/>
            <person name="Glass J.I."/>
            <person name="Rusch D."/>
            <person name="Podicherti R."/>
            <person name="Tsui H.-C.T."/>
            <person name="Winkler M.E."/>
        </authorList>
    </citation>
    <scope>NUCLEOTIDE SEQUENCE</scope>
</reference>
<feature type="domain" description="Amidohydrolase 3" evidence="1">
    <location>
        <begin position="79"/>
        <end position="564"/>
    </location>
</feature>
<evidence type="ECO:0000313" key="2">
    <source>
        <dbReference type="EMBL" id="SVA50489.1"/>
    </source>
</evidence>
<name>A0A381WD83_9ZZZZ</name>
<organism evidence="2">
    <name type="scientific">marine metagenome</name>
    <dbReference type="NCBI Taxonomy" id="408172"/>
    <lineage>
        <taxon>unclassified sequences</taxon>
        <taxon>metagenomes</taxon>
        <taxon>ecological metagenomes</taxon>
    </lineage>
</organism>
<dbReference type="Gene3D" id="3.20.20.140">
    <property type="entry name" value="Metal-dependent hydrolases"/>
    <property type="match status" value="1"/>
</dbReference>
<accession>A0A381WD83</accession>
<dbReference type="InterPro" id="IPR033932">
    <property type="entry name" value="YtcJ-like"/>
</dbReference>
<dbReference type="CDD" id="cd01300">
    <property type="entry name" value="YtcJ_like"/>
    <property type="match status" value="1"/>
</dbReference>
<dbReference type="InterPro" id="IPR013108">
    <property type="entry name" value="Amidohydro_3"/>
</dbReference>
<proteinExistence type="predicted"/>
<protein>
    <recommendedName>
        <fullName evidence="1">Amidohydrolase 3 domain-containing protein</fullName>
    </recommendedName>
</protein>
<dbReference type="Gene3D" id="3.10.310.70">
    <property type="match status" value="1"/>
</dbReference>
<dbReference type="PANTHER" id="PTHR22642:SF2">
    <property type="entry name" value="PROTEIN LONG AFTER FAR-RED 3"/>
    <property type="match status" value="1"/>
</dbReference>
<dbReference type="InterPro" id="IPR032466">
    <property type="entry name" value="Metal_Hydrolase"/>
</dbReference>
<sequence length="569" mass="62060">MSSIHTRSPFLLRIALFAVAILLLGCADSDPADLVLRNGNVVTVDDENPSAQAIAVRDGLIVAVGSNAAIEAYVGAATQVIDLEGKTAIPGFIEGHGHFTGVGMSTLQLNLMDVASWDEIIVMVENAVAEAEPGQLIQGRGWHQEKWDRTPEPNVDGLPFHQALSAVSPDNPVVLRHASGHATYANGKAMEMAGIDRNTEDPVGGEIIRDADHNPIGAFRETASRLLNPAQSGAAPPNPRYVVELAQDEAIRKGITSFQDAGSNFETIDTFKEMAEDGSLKIRLWVMIRASVAELTEKLADYRMIGIGDERLTVRAIKMTIDGALGSHGAWLLEPYTDLPESSGLNTSDLEDVAATAELAIAHEYQFAVHAIGDRGNRETLDMFQWAFENNPDKSDLRWRVEHAQHLDPEDIPRFGNLQVIASMQGVHATSDGPWITDRLGPERVEWGAYVWQDLMEAGAIIANGTDAPVEDVDPIASYYSTVSRRMNNGQVLNAEQRMNRMEALKSYTINNAFAGFQEDIKGTLTVGKLGDITVLDQDILIVDEEDIPNTEIVYTIIGGEVMYSRETH</sequence>
<dbReference type="SUPFAM" id="SSF51556">
    <property type="entry name" value="Metallo-dependent hydrolases"/>
    <property type="match status" value="1"/>
</dbReference>
<dbReference type="InterPro" id="IPR011059">
    <property type="entry name" value="Metal-dep_hydrolase_composite"/>
</dbReference>
<dbReference type="AlphaFoldDB" id="A0A381WD83"/>